<dbReference type="InterPro" id="IPR055634">
    <property type="entry name" value="DUF7210"/>
</dbReference>
<evidence type="ECO:0000259" key="1">
    <source>
        <dbReference type="Pfam" id="PF23843"/>
    </source>
</evidence>
<sequence length="54" mass="6140">MRIKLTKPHRHAGRDYPAGAEIDLPERKANWLIGLKRAEAMGKAKPTTTEETKR</sequence>
<evidence type="ECO:0000313" key="3">
    <source>
        <dbReference type="Proteomes" id="UP001327459"/>
    </source>
</evidence>
<proteinExistence type="predicted"/>
<name>A0ABZ0YVD4_9GAMM</name>
<accession>A0ABZ0YVD4</accession>
<dbReference type="Pfam" id="PF23843">
    <property type="entry name" value="DUF7210"/>
    <property type="match status" value="1"/>
</dbReference>
<dbReference type="EMBL" id="CP140153">
    <property type="protein sequence ID" value="WQH16137.1"/>
    <property type="molecule type" value="Genomic_DNA"/>
</dbReference>
<feature type="domain" description="DUF7210" evidence="1">
    <location>
        <begin position="1"/>
        <end position="34"/>
    </location>
</feature>
<evidence type="ECO:0000313" key="2">
    <source>
        <dbReference type="EMBL" id="WQH16137.1"/>
    </source>
</evidence>
<keyword evidence="3" id="KW-1185">Reference proteome</keyword>
<gene>
    <name evidence="2" type="ORF">SR882_10280</name>
</gene>
<dbReference type="RefSeq" id="WP_322521152.1">
    <property type="nucleotide sequence ID" value="NZ_CP140153.1"/>
</dbReference>
<protein>
    <recommendedName>
        <fullName evidence="1">DUF7210 domain-containing protein</fullName>
    </recommendedName>
</protein>
<dbReference type="Proteomes" id="UP001327459">
    <property type="component" value="Chromosome"/>
</dbReference>
<organism evidence="2 3">
    <name type="scientific">Guyparkeria halophila</name>
    <dbReference type="NCBI Taxonomy" id="47960"/>
    <lineage>
        <taxon>Bacteria</taxon>
        <taxon>Pseudomonadati</taxon>
        <taxon>Pseudomonadota</taxon>
        <taxon>Gammaproteobacteria</taxon>
        <taxon>Chromatiales</taxon>
        <taxon>Thioalkalibacteraceae</taxon>
        <taxon>Guyparkeria</taxon>
    </lineage>
</organism>
<reference evidence="2 3" key="1">
    <citation type="submission" date="2023-11" db="EMBL/GenBank/DDBJ databases">
        <title>MicrobeMod: A computational toolkit for identifying prokaryotic methylation and restriction-modification with nanopore sequencing.</title>
        <authorList>
            <person name="Crits-Christoph A."/>
            <person name="Kang S.C."/>
            <person name="Lee H."/>
            <person name="Ostrov N."/>
        </authorList>
    </citation>
    <scope>NUCLEOTIDE SEQUENCE [LARGE SCALE GENOMIC DNA]</scope>
    <source>
        <strain evidence="2 3">ATCC 49870</strain>
    </source>
</reference>